<dbReference type="PaxDb" id="584708-Apau_1587"/>
<dbReference type="InterPro" id="IPR009014">
    <property type="entry name" value="Transketo_C/PFOR_II"/>
</dbReference>
<evidence type="ECO:0000256" key="3">
    <source>
        <dbReference type="ARBA" id="ARBA00001964"/>
    </source>
</evidence>
<evidence type="ECO:0000256" key="1">
    <source>
        <dbReference type="ARBA" id="ARBA00001936"/>
    </source>
</evidence>
<evidence type="ECO:0000256" key="2">
    <source>
        <dbReference type="ARBA" id="ARBA00001946"/>
    </source>
</evidence>
<dbReference type="Pfam" id="PF02779">
    <property type="entry name" value="Transket_pyr"/>
    <property type="match status" value="1"/>
</dbReference>
<dbReference type="Gene3D" id="3.40.50.920">
    <property type="match status" value="1"/>
</dbReference>
<dbReference type="OrthoDB" id="8732661at2"/>
<dbReference type="Proteomes" id="UP000005096">
    <property type="component" value="Chromosome"/>
</dbReference>
<comment type="similarity">
    <text evidence="4">Belongs to the transketolase family.</text>
</comment>
<comment type="cofactor">
    <cofactor evidence="3">
        <name>thiamine diphosphate</name>
        <dbReference type="ChEBI" id="CHEBI:58937"/>
    </cofactor>
</comment>
<gene>
    <name evidence="6" type="ORF">Apau_1587</name>
</gene>
<dbReference type="InterPro" id="IPR005475">
    <property type="entry name" value="Transketolase-like_Pyr-bd"/>
</dbReference>
<reference evidence="6 7" key="1">
    <citation type="journal article" date="2010" name="Stand. Genomic Sci.">
        <title>Non-contiguous finished genome sequence of Aminomonas paucivorans type strain (GLU-3).</title>
        <authorList>
            <person name="Pitluck S."/>
            <person name="Yasawong M."/>
            <person name="Held B."/>
            <person name="Lapidus A."/>
            <person name="Nolan M."/>
            <person name="Copeland A."/>
            <person name="Lucas S."/>
            <person name="Del Rio T.G."/>
            <person name="Tice H."/>
            <person name="Cheng J.F."/>
            <person name="Chertkov O."/>
            <person name="Goodwin L."/>
            <person name="Tapia R."/>
            <person name="Han C."/>
            <person name="Liolios K."/>
            <person name="Ivanova N."/>
            <person name="Mavromatis K."/>
            <person name="Ovchinnikova G."/>
            <person name="Pati A."/>
            <person name="Chen A."/>
            <person name="Palaniappan K."/>
            <person name="Land M."/>
            <person name="Hauser L."/>
            <person name="Chang Y.J."/>
            <person name="Jeffries C.D."/>
            <person name="Pukall R."/>
            <person name="Spring S."/>
            <person name="Rohde M."/>
            <person name="Sikorski J."/>
            <person name="Goker M."/>
            <person name="Woyke T."/>
            <person name="Bristow J."/>
            <person name="Eisen J.A."/>
            <person name="Markowitz V."/>
            <person name="Hugenholtz P."/>
            <person name="Kyrpides N.C."/>
            <person name="Klenk H.P."/>
        </authorList>
    </citation>
    <scope>NUCLEOTIDE SEQUENCE [LARGE SCALE GENOMIC DNA]</scope>
    <source>
        <strain evidence="6 7">DSM 12260</strain>
    </source>
</reference>
<evidence type="ECO:0000313" key="7">
    <source>
        <dbReference type="Proteomes" id="UP000005096"/>
    </source>
</evidence>
<dbReference type="RefSeq" id="WP_006301224.1">
    <property type="nucleotide sequence ID" value="NZ_CM001022.1"/>
</dbReference>
<dbReference type="InterPro" id="IPR051157">
    <property type="entry name" value="PDH/Transketolase"/>
</dbReference>
<sequence length="648" mass="68824">MNTLKEALQSMKAPTLTEEQQMALREGARKGRIQGVLMTAAAGSGHPAGSLSSMELYLLAYGAARIDPQNPDDPDRDRVVVSHGHTSPGAYAALAFWGFVSEEDLVPHFRQAGSPFQGHVEREVPGIDWGTGNLGQGLAAGVGFALAARARGSEAWTYVLMGDGEQVKGQVAEARRIAAKERLNRLTVLVDLNHIQICGTTEAIMPADLVALWKADGWRVAEVDGHDVGALYVALREAREGDRPTVLLCRTVMGKGVSFMEGIPDYHGKVASGDRLRLALEELGASEAEAARVVKLRDAPLPRGREVRPPVPCLDAGSPLTYGAETKTDNRSAFGKALADLGARNRGVAGRTPLLVFDCDLAGSVKVDGFAAACPEGFVEAGIQEHAVATAAGAASTAGVVSVWADFGVFGLDEAYNQQRLNDINGSSLKLVLTHVGLDVGEDGKTHQCIDYAGLLRNTFDWRLVVPADPNQTDRAVRWALTEPGNVCLAMGRSVVPPILREDGTPFFGDGYSFRYGEVDVLRPGRDGSLLALGALAGRALEARDLLAREGLEVQVLHTACPLGLDPEELLPLLGTGPLVTVEDHHVDTGLGASVALILARSGRVVPLRTLGVTRYGDSGASRDVYRRMGLDAPGIRDAFLSLRASHA</sequence>
<keyword evidence="7" id="KW-1185">Reference proteome</keyword>
<dbReference type="HOGENOM" id="CLU_009227_3_1_0"/>
<dbReference type="CDD" id="cd02012">
    <property type="entry name" value="TPP_TK"/>
    <property type="match status" value="1"/>
</dbReference>
<organism evidence="6 7">
    <name type="scientific">Aminomonas paucivorans DSM 12260</name>
    <dbReference type="NCBI Taxonomy" id="584708"/>
    <lineage>
        <taxon>Bacteria</taxon>
        <taxon>Thermotogati</taxon>
        <taxon>Synergistota</taxon>
        <taxon>Synergistia</taxon>
        <taxon>Synergistales</taxon>
        <taxon>Synergistaceae</taxon>
        <taxon>Aminomonas</taxon>
    </lineage>
</organism>
<dbReference type="AlphaFoldDB" id="E3CUJ0"/>
<dbReference type="InterPro" id="IPR005474">
    <property type="entry name" value="Transketolase_N"/>
</dbReference>
<dbReference type="Gene3D" id="3.40.50.970">
    <property type="match status" value="2"/>
</dbReference>
<dbReference type="InterPro" id="IPR029061">
    <property type="entry name" value="THDP-binding"/>
</dbReference>
<dbReference type="PANTHER" id="PTHR43825">
    <property type="entry name" value="PYRUVATE DEHYDROGENASE E1 COMPONENT"/>
    <property type="match status" value="1"/>
</dbReference>
<dbReference type="STRING" id="584708.Apau_1587"/>
<dbReference type="InterPro" id="IPR033248">
    <property type="entry name" value="Transketolase_C"/>
</dbReference>
<comment type="cofactor">
    <cofactor evidence="1">
        <name>Mn(2+)</name>
        <dbReference type="ChEBI" id="CHEBI:29035"/>
    </cofactor>
</comment>
<dbReference type="GO" id="GO:0005737">
    <property type="term" value="C:cytoplasm"/>
    <property type="evidence" value="ECO:0007669"/>
    <property type="project" value="UniProtKB-ARBA"/>
</dbReference>
<dbReference type="SMART" id="SM00861">
    <property type="entry name" value="Transket_pyr"/>
    <property type="match status" value="1"/>
</dbReference>
<dbReference type="EMBL" id="CM001022">
    <property type="protein sequence ID" value="EFQ24006.1"/>
    <property type="molecule type" value="Genomic_DNA"/>
</dbReference>
<dbReference type="SUPFAM" id="SSF52518">
    <property type="entry name" value="Thiamin diphosphate-binding fold (THDP-binding)"/>
    <property type="match status" value="2"/>
</dbReference>
<name>E3CUJ0_9BACT</name>
<evidence type="ECO:0000313" key="6">
    <source>
        <dbReference type="EMBL" id="EFQ24006.1"/>
    </source>
</evidence>
<dbReference type="Pfam" id="PF00456">
    <property type="entry name" value="Transketolase_N"/>
    <property type="match status" value="1"/>
</dbReference>
<dbReference type="SUPFAM" id="SSF52922">
    <property type="entry name" value="TK C-terminal domain-like"/>
    <property type="match status" value="1"/>
</dbReference>
<dbReference type="PANTHER" id="PTHR43825:SF1">
    <property type="entry name" value="TRANSKETOLASE-LIKE PYRIMIDINE-BINDING DOMAIN-CONTAINING PROTEIN"/>
    <property type="match status" value="1"/>
</dbReference>
<dbReference type="Pfam" id="PF02780">
    <property type="entry name" value="Transketolase_C"/>
    <property type="match status" value="1"/>
</dbReference>
<dbReference type="CDD" id="cd07033">
    <property type="entry name" value="TPP_PYR_DXS_TK_like"/>
    <property type="match status" value="1"/>
</dbReference>
<feature type="domain" description="Transketolase-like pyrimidine-binding" evidence="5">
    <location>
        <begin position="328"/>
        <end position="499"/>
    </location>
</feature>
<accession>E3CUJ0</accession>
<dbReference type="NCBIfam" id="NF004556">
    <property type="entry name" value="PRK05899.2-2"/>
    <property type="match status" value="1"/>
</dbReference>
<proteinExistence type="inferred from homology"/>
<evidence type="ECO:0000256" key="4">
    <source>
        <dbReference type="ARBA" id="ARBA00007131"/>
    </source>
</evidence>
<evidence type="ECO:0000259" key="5">
    <source>
        <dbReference type="SMART" id="SM00861"/>
    </source>
</evidence>
<comment type="cofactor">
    <cofactor evidence="2">
        <name>Mg(2+)</name>
        <dbReference type="ChEBI" id="CHEBI:18420"/>
    </cofactor>
</comment>
<protein>
    <submittedName>
        <fullName evidence="6">Transketolase domain protein</fullName>
    </submittedName>
</protein>
<dbReference type="eggNOG" id="COG0021">
    <property type="taxonomic scope" value="Bacteria"/>
</dbReference>